<sequence>MIQRLGHLLLSMLAAALFFVAVSHAGWDCGHILTSECTWKEVYKTTGSTLLMAGFASLLGALLMALIIVTKTASIDVNTGIIIVCGAILGMTGVFYYYKDEMWSPLIATMAMTIAVSLAILTLVEMIAGTVWSHLKQNTSSSYARRSSPTPVCGSQVRGKRKLTEGQREDAGTYILVINGAWQDGTCGELNLTPVQEKNTQYKPYLWKIVYVVLALSAAFLFFFAIGYDGWRCGGSILSPSCLRLSFNEVTGALLLTAGLVILIAGIILILLIIFEYSWSAIVACVLAIISAIFSIAGVFYYVDVDRVWSPFIATAAMTLTIALSIILILDLVAKH</sequence>
<feature type="transmembrane region" description="Helical" evidence="1">
    <location>
        <begin position="81"/>
        <end position="98"/>
    </location>
</feature>
<dbReference type="Proteomes" id="UP000019149">
    <property type="component" value="Unassembled WGS sequence"/>
</dbReference>
<name>W6UN97_ECHGR</name>
<organism evidence="3 4">
    <name type="scientific">Echinococcus granulosus</name>
    <name type="common">Hydatid tapeworm</name>
    <dbReference type="NCBI Taxonomy" id="6210"/>
    <lineage>
        <taxon>Eukaryota</taxon>
        <taxon>Metazoa</taxon>
        <taxon>Spiralia</taxon>
        <taxon>Lophotrochozoa</taxon>
        <taxon>Platyhelminthes</taxon>
        <taxon>Cestoda</taxon>
        <taxon>Eucestoda</taxon>
        <taxon>Cyclophyllidea</taxon>
        <taxon>Taeniidae</taxon>
        <taxon>Echinococcus</taxon>
        <taxon>Echinococcus granulosus group</taxon>
    </lineage>
</organism>
<dbReference type="EMBL" id="APAU02000040">
    <property type="protein sequence ID" value="EUB59677.1"/>
    <property type="molecule type" value="Genomic_DNA"/>
</dbReference>
<reference evidence="3 4" key="1">
    <citation type="journal article" date="2013" name="Nat. Genet.">
        <title>The genome of the hydatid tapeworm Echinococcus granulosus.</title>
        <authorList>
            <person name="Zheng H."/>
            <person name="Zhang W."/>
            <person name="Zhang L."/>
            <person name="Zhang Z."/>
            <person name="Li J."/>
            <person name="Lu G."/>
            <person name="Zhu Y."/>
            <person name="Wang Y."/>
            <person name="Huang Y."/>
            <person name="Liu J."/>
            <person name="Kang H."/>
            <person name="Chen J."/>
            <person name="Wang L."/>
            <person name="Chen A."/>
            <person name="Yu S."/>
            <person name="Gao Z."/>
            <person name="Jin L."/>
            <person name="Gu W."/>
            <person name="Wang Z."/>
            <person name="Zhao L."/>
            <person name="Shi B."/>
            <person name="Wen H."/>
            <person name="Lin R."/>
            <person name="Jones M.K."/>
            <person name="Brejova B."/>
            <person name="Vinar T."/>
            <person name="Zhao G."/>
            <person name="McManus D.P."/>
            <person name="Chen Z."/>
            <person name="Zhou Y."/>
            <person name="Wang S."/>
        </authorList>
    </citation>
    <scope>NUCLEOTIDE SEQUENCE [LARGE SCALE GENOMIC DNA]</scope>
</reference>
<feature type="signal peptide" evidence="2">
    <location>
        <begin position="1"/>
        <end position="25"/>
    </location>
</feature>
<dbReference type="KEGG" id="egl:EGR_05439"/>
<accession>W6UN97</accession>
<evidence type="ECO:0000313" key="4">
    <source>
        <dbReference type="Proteomes" id="UP000019149"/>
    </source>
</evidence>
<keyword evidence="1" id="KW-0812">Transmembrane</keyword>
<gene>
    <name evidence="3" type="ORF">EGR_05439</name>
</gene>
<keyword evidence="2" id="KW-0732">Signal</keyword>
<feature type="transmembrane region" description="Helical" evidence="1">
    <location>
        <begin position="282"/>
        <end position="303"/>
    </location>
</feature>
<dbReference type="RefSeq" id="XP_024350873.1">
    <property type="nucleotide sequence ID" value="XM_024494688.1"/>
</dbReference>
<keyword evidence="1" id="KW-0472">Membrane</keyword>
<feature type="transmembrane region" description="Helical" evidence="1">
    <location>
        <begin position="110"/>
        <end position="135"/>
    </location>
</feature>
<proteinExistence type="predicted"/>
<dbReference type="GeneID" id="36341154"/>
<protein>
    <submittedName>
        <fullName evidence="3">Uncharacterized protein</fullName>
    </submittedName>
</protein>
<feature type="transmembrane region" description="Helical" evidence="1">
    <location>
        <begin position="49"/>
        <end position="69"/>
    </location>
</feature>
<feature type="transmembrane region" description="Helical" evidence="1">
    <location>
        <begin position="205"/>
        <end position="228"/>
    </location>
</feature>
<dbReference type="CTD" id="36341154"/>
<keyword evidence="4" id="KW-1185">Reference proteome</keyword>
<keyword evidence="1" id="KW-1133">Transmembrane helix</keyword>
<dbReference type="OrthoDB" id="10459582at2759"/>
<feature type="transmembrane region" description="Helical" evidence="1">
    <location>
        <begin position="253"/>
        <end position="275"/>
    </location>
</feature>
<dbReference type="AlphaFoldDB" id="W6UN97"/>
<evidence type="ECO:0000313" key="3">
    <source>
        <dbReference type="EMBL" id="EUB59677.1"/>
    </source>
</evidence>
<feature type="transmembrane region" description="Helical" evidence="1">
    <location>
        <begin position="309"/>
        <end position="334"/>
    </location>
</feature>
<evidence type="ECO:0000256" key="2">
    <source>
        <dbReference type="SAM" id="SignalP"/>
    </source>
</evidence>
<evidence type="ECO:0000256" key="1">
    <source>
        <dbReference type="SAM" id="Phobius"/>
    </source>
</evidence>
<comment type="caution">
    <text evidence="3">The sequence shown here is derived from an EMBL/GenBank/DDBJ whole genome shotgun (WGS) entry which is preliminary data.</text>
</comment>
<feature type="chain" id="PRO_5004882304" evidence="2">
    <location>
        <begin position="26"/>
        <end position="336"/>
    </location>
</feature>